<feature type="non-terminal residue" evidence="1">
    <location>
        <position position="246"/>
    </location>
</feature>
<dbReference type="AlphaFoldDB" id="A0A9P5SC16"/>
<reference evidence="1" key="1">
    <citation type="journal article" date="2020" name="Fungal Divers.">
        <title>Resolving the Mortierellaceae phylogeny through synthesis of multi-gene phylogenetics and phylogenomics.</title>
        <authorList>
            <person name="Vandepol N."/>
            <person name="Liber J."/>
            <person name="Desiro A."/>
            <person name="Na H."/>
            <person name="Kennedy M."/>
            <person name="Barry K."/>
            <person name="Grigoriev I.V."/>
            <person name="Miller A.N."/>
            <person name="O'Donnell K."/>
            <person name="Stajich J.E."/>
            <person name="Bonito G."/>
        </authorList>
    </citation>
    <scope>NUCLEOTIDE SEQUENCE</scope>
    <source>
        <strain evidence="1">NVP1</strain>
    </source>
</reference>
<dbReference type="GO" id="GO:0006270">
    <property type="term" value="P:DNA replication initiation"/>
    <property type="evidence" value="ECO:0007669"/>
    <property type="project" value="TreeGrafter"/>
</dbReference>
<comment type="caution">
    <text evidence="1">The sequence shown here is derived from an EMBL/GenBank/DDBJ whole genome shotgun (WGS) entry which is preliminary data.</text>
</comment>
<dbReference type="Gene3D" id="1.10.472.10">
    <property type="entry name" value="Cyclin-like"/>
    <property type="match status" value="1"/>
</dbReference>
<organism evidence="1 2">
    <name type="scientific">Podila minutissima</name>
    <dbReference type="NCBI Taxonomy" id="64525"/>
    <lineage>
        <taxon>Eukaryota</taxon>
        <taxon>Fungi</taxon>
        <taxon>Fungi incertae sedis</taxon>
        <taxon>Mucoromycota</taxon>
        <taxon>Mortierellomycotina</taxon>
        <taxon>Mortierellomycetes</taxon>
        <taxon>Mortierellales</taxon>
        <taxon>Mortierellaceae</taxon>
        <taxon>Podila</taxon>
    </lineage>
</organism>
<evidence type="ECO:0000313" key="2">
    <source>
        <dbReference type="Proteomes" id="UP000696485"/>
    </source>
</evidence>
<dbReference type="EMBL" id="JAAAUY010000952">
    <property type="protein sequence ID" value="KAF9325255.1"/>
    <property type="molecule type" value="Genomic_DNA"/>
</dbReference>
<dbReference type="Proteomes" id="UP000696485">
    <property type="component" value="Unassembled WGS sequence"/>
</dbReference>
<name>A0A9P5SC16_9FUNG</name>
<proteinExistence type="predicted"/>
<gene>
    <name evidence="1" type="ORF">BG006_011262</name>
</gene>
<dbReference type="PANTHER" id="PTHR13394:SF0">
    <property type="entry name" value="ORIGIN RECOGNITION COMPLEX SUBUNIT 6"/>
    <property type="match status" value="1"/>
</dbReference>
<dbReference type="PANTHER" id="PTHR13394">
    <property type="entry name" value="ORIGIN RECOGNITION COMPLEX SUBUNIT 6"/>
    <property type="match status" value="1"/>
</dbReference>
<evidence type="ECO:0000313" key="1">
    <source>
        <dbReference type="EMBL" id="KAF9325255.1"/>
    </source>
</evidence>
<keyword evidence="2" id="KW-1185">Reference proteome</keyword>
<sequence>MSRRDITYILQKLSLDHRTSLAEKACAFLQAAESNRTIKSHSSHAAICVDIAAKVLDIEVSREALVLISGAANLSAYNSTRQTLSRQLLGDSTKDSEDEAIFSRNVSFHDMRVLLKRPSLEYLRQLIIREGSMELEDLVLDCLERFFKKWEPSLPPAQRIHIKHSDAKWIAAAFWLCAMARSMTVRKDEETDAGKGKAPKKIGGRKGKELKDNILDTVEHKVTKAEMEKTIRLIEQETSDYLLALR</sequence>
<dbReference type="GO" id="GO:0005664">
    <property type="term" value="C:nuclear origin of replication recognition complex"/>
    <property type="evidence" value="ECO:0007669"/>
    <property type="project" value="InterPro"/>
</dbReference>
<protein>
    <recommendedName>
        <fullName evidence="3">Origin recognition complex subunit 6</fullName>
    </recommendedName>
</protein>
<evidence type="ECO:0008006" key="3">
    <source>
        <dbReference type="Google" id="ProtNLM"/>
    </source>
</evidence>
<dbReference type="InterPro" id="IPR020529">
    <property type="entry name" value="ORC6_met/pln"/>
</dbReference>
<accession>A0A9P5SC16</accession>